<dbReference type="PROSITE" id="PS52048">
    <property type="entry name" value="UCH_DOMAIN"/>
    <property type="match status" value="1"/>
</dbReference>
<dbReference type="AlphaFoldDB" id="A0A9P8HZ53"/>
<evidence type="ECO:0000256" key="8">
    <source>
        <dbReference type="RuleBase" id="RU361215"/>
    </source>
</evidence>
<evidence type="ECO:0000256" key="9">
    <source>
        <dbReference type="SAM" id="MobiDB-lite"/>
    </source>
</evidence>
<dbReference type="Proteomes" id="UP000698800">
    <property type="component" value="Unassembled WGS sequence"/>
</dbReference>
<dbReference type="EMBL" id="JAGHQL010000319">
    <property type="protein sequence ID" value="KAH0533890.1"/>
    <property type="molecule type" value="Genomic_DNA"/>
</dbReference>
<dbReference type="PANTHER" id="PTHR10589">
    <property type="entry name" value="UBIQUITIN CARBOXYL-TERMINAL HYDROLASE"/>
    <property type="match status" value="1"/>
</dbReference>
<protein>
    <recommendedName>
        <fullName evidence="8">Ubiquitin carboxyl-terminal hydrolase</fullName>
        <ecNumber evidence="8">3.4.19.12</ecNumber>
    </recommendedName>
</protein>
<evidence type="ECO:0000256" key="4">
    <source>
        <dbReference type="ARBA" id="ARBA00022786"/>
    </source>
</evidence>
<feature type="domain" description="UCH catalytic" evidence="10">
    <location>
        <begin position="25"/>
        <end position="269"/>
    </location>
</feature>
<comment type="catalytic activity">
    <reaction evidence="1 7 8">
        <text>Thiol-dependent hydrolysis of ester, thioester, amide, peptide and isopeptide bonds formed by the C-terminal Gly of ubiquitin (a 76-residue protein attached to proteins as an intracellular targeting signal).</text>
        <dbReference type="EC" id="3.4.19.12"/>
    </reaction>
</comment>
<feature type="region of interest" description="Disordered" evidence="9">
    <location>
        <begin position="1"/>
        <end position="27"/>
    </location>
</feature>
<evidence type="ECO:0000256" key="6">
    <source>
        <dbReference type="ARBA" id="ARBA00022807"/>
    </source>
</evidence>
<dbReference type="InterPro" id="IPR038765">
    <property type="entry name" value="Papain-like_cys_pep_sf"/>
</dbReference>
<dbReference type="EC" id="3.4.19.12" evidence="8"/>
<comment type="caution">
    <text evidence="11">The sequence shown here is derived from an EMBL/GenBank/DDBJ whole genome shotgun (WGS) entry which is preliminary data.</text>
</comment>
<keyword evidence="4 7" id="KW-0833">Ubl conjugation pathway</keyword>
<dbReference type="Gene3D" id="3.40.532.10">
    <property type="entry name" value="Peptidase C12, ubiquitin carboxyl-terminal hydrolase"/>
    <property type="match status" value="1"/>
</dbReference>
<dbReference type="InterPro" id="IPR036959">
    <property type="entry name" value="Peptidase_C12_UCH_sf"/>
</dbReference>
<proteinExistence type="inferred from homology"/>
<dbReference type="PANTHER" id="PTHR10589:SF17">
    <property type="entry name" value="UBIQUITIN CARBOXYL-TERMINAL HYDROLASE"/>
    <property type="match status" value="1"/>
</dbReference>
<dbReference type="FunFam" id="3.40.532.10:FF:000008">
    <property type="entry name" value="Ubiquitin carboxyl-terminal hydrolase"/>
    <property type="match status" value="1"/>
</dbReference>
<keyword evidence="6 7" id="KW-0788">Thiol protease</keyword>
<name>A0A9P8HZ53_9PEZI</name>
<dbReference type="OrthoDB" id="427186at2759"/>
<organism evidence="11 12">
    <name type="scientific">Glutinoglossum americanum</name>
    <dbReference type="NCBI Taxonomy" id="1670608"/>
    <lineage>
        <taxon>Eukaryota</taxon>
        <taxon>Fungi</taxon>
        <taxon>Dikarya</taxon>
        <taxon>Ascomycota</taxon>
        <taxon>Pezizomycotina</taxon>
        <taxon>Geoglossomycetes</taxon>
        <taxon>Geoglossales</taxon>
        <taxon>Geoglossaceae</taxon>
        <taxon>Glutinoglossum</taxon>
    </lineage>
</organism>
<dbReference type="GO" id="GO:0006511">
    <property type="term" value="P:ubiquitin-dependent protein catabolic process"/>
    <property type="evidence" value="ECO:0007669"/>
    <property type="project" value="UniProtKB-UniRule"/>
</dbReference>
<comment type="similarity">
    <text evidence="2 7 8">Belongs to the peptidase C12 family.</text>
</comment>
<dbReference type="GO" id="GO:0004843">
    <property type="term" value="F:cysteine-type deubiquitinase activity"/>
    <property type="evidence" value="ECO:0007669"/>
    <property type="project" value="UniProtKB-UniRule"/>
</dbReference>
<dbReference type="GO" id="GO:0016579">
    <property type="term" value="P:protein deubiquitination"/>
    <property type="evidence" value="ECO:0007669"/>
    <property type="project" value="TreeGrafter"/>
</dbReference>
<evidence type="ECO:0000313" key="12">
    <source>
        <dbReference type="Proteomes" id="UP000698800"/>
    </source>
</evidence>
<dbReference type="PRINTS" id="PR00707">
    <property type="entry name" value="UBCTHYDRLASE"/>
</dbReference>
<evidence type="ECO:0000259" key="10">
    <source>
        <dbReference type="PROSITE" id="PS52048"/>
    </source>
</evidence>
<keyword evidence="5 7" id="KW-0378">Hydrolase</keyword>
<gene>
    <name evidence="11" type="ORF">FGG08_007489</name>
</gene>
<evidence type="ECO:0000256" key="3">
    <source>
        <dbReference type="ARBA" id="ARBA00022670"/>
    </source>
</evidence>
<accession>A0A9P8HZ53</accession>
<dbReference type="CDD" id="cd09616">
    <property type="entry name" value="Peptidase_C12_UCH_L1_L3"/>
    <property type="match status" value="1"/>
</dbReference>
<evidence type="ECO:0000256" key="2">
    <source>
        <dbReference type="ARBA" id="ARBA00009326"/>
    </source>
</evidence>
<feature type="active site" description="Proton donor" evidence="7">
    <location>
        <position position="200"/>
    </location>
</feature>
<sequence>MAEEARASQPQSTGEESPDGSPTKAFIPLENNPEVMTTLVHSLGLSPRLAFHDVFSIDDPDLLAFVPRPAYALLLVFPCSETYERFRREEDAEREAYDGSGPGEPVVWYKQTIKNACGLIGLLHGVSNGEAADFIRMRLTYTHTEPSTDLSQLLASAVPLRPTERADLLYNSPSLESAHQSAAVLGDTAAPAADEKVDLHYVCFVKSKADGHLWELDGRRKGPLDRGALGPEDDVLGEKALEMGVRGFLRREEEGGGGELRFSLIVLSPSLE</sequence>
<keyword evidence="3 7" id="KW-0645">Protease</keyword>
<evidence type="ECO:0000256" key="1">
    <source>
        <dbReference type="ARBA" id="ARBA00000707"/>
    </source>
</evidence>
<dbReference type="GO" id="GO:0005737">
    <property type="term" value="C:cytoplasm"/>
    <property type="evidence" value="ECO:0007669"/>
    <property type="project" value="TreeGrafter"/>
</dbReference>
<dbReference type="InterPro" id="IPR001578">
    <property type="entry name" value="Peptidase_C12_UCH"/>
</dbReference>
<keyword evidence="12" id="KW-1185">Reference proteome</keyword>
<feature type="site" description="Important for enzyme activity" evidence="7">
    <location>
        <position position="217"/>
    </location>
</feature>
<evidence type="ECO:0000256" key="5">
    <source>
        <dbReference type="ARBA" id="ARBA00022801"/>
    </source>
</evidence>
<dbReference type="SUPFAM" id="SSF54001">
    <property type="entry name" value="Cysteine proteinases"/>
    <property type="match status" value="1"/>
</dbReference>
<feature type="active site" description="Nucleophile" evidence="7">
    <location>
        <position position="117"/>
    </location>
</feature>
<reference evidence="11" key="1">
    <citation type="submission" date="2021-03" db="EMBL/GenBank/DDBJ databases">
        <title>Comparative genomics and phylogenomic investigation of the class Geoglossomycetes provide insights into ecological specialization and systematics.</title>
        <authorList>
            <person name="Melie T."/>
            <person name="Pirro S."/>
            <person name="Miller A.N."/>
            <person name="Quandt A."/>
        </authorList>
    </citation>
    <scope>NUCLEOTIDE SEQUENCE</scope>
    <source>
        <strain evidence="11">GBOQ0MN5Z8</strain>
    </source>
</reference>
<evidence type="ECO:0000256" key="7">
    <source>
        <dbReference type="PROSITE-ProRule" id="PRU01393"/>
    </source>
</evidence>
<feature type="site" description="Transition state stabilizer" evidence="7">
    <location>
        <position position="111"/>
    </location>
</feature>
<dbReference type="Pfam" id="PF01088">
    <property type="entry name" value="Peptidase_C12"/>
    <property type="match status" value="1"/>
</dbReference>
<evidence type="ECO:0000313" key="11">
    <source>
        <dbReference type="EMBL" id="KAH0533890.1"/>
    </source>
</evidence>